<reference evidence="1 2" key="1">
    <citation type="submission" date="2024-02" db="EMBL/GenBank/DDBJ databases">
        <title>The whole genome sequence of Pseudomonas benzopyrenica MLY92.</title>
        <authorList>
            <person name="Liu Y."/>
        </authorList>
    </citation>
    <scope>NUCLEOTIDE SEQUENCE [LARGE SCALE GENOMIC DNA]</scope>
    <source>
        <strain evidence="1 2">MLY92</strain>
    </source>
</reference>
<proteinExistence type="predicted"/>
<dbReference type="Proteomes" id="UP001372714">
    <property type="component" value="Chromosome"/>
</dbReference>
<organism evidence="1 2">
    <name type="scientific">Pseudomonas benzopyrenica</name>
    <dbReference type="NCBI Taxonomy" id="2993566"/>
    <lineage>
        <taxon>Bacteria</taxon>
        <taxon>Pseudomonadati</taxon>
        <taxon>Pseudomonadota</taxon>
        <taxon>Gammaproteobacteria</taxon>
        <taxon>Pseudomonadales</taxon>
        <taxon>Pseudomonadaceae</taxon>
        <taxon>Pseudomonas</taxon>
    </lineage>
</organism>
<dbReference type="EMBL" id="CP145723">
    <property type="protein sequence ID" value="WWM68807.1"/>
    <property type="molecule type" value="Genomic_DNA"/>
</dbReference>
<evidence type="ECO:0000313" key="2">
    <source>
        <dbReference type="Proteomes" id="UP001372714"/>
    </source>
</evidence>
<dbReference type="RefSeq" id="WP_338547154.1">
    <property type="nucleotide sequence ID" value="NZ_CP145723.1"/>
</dbReference>
<name>A0ABZ2FYZ5_9PSED</name>
<gene>
    <name evidence="1" type="ORF">V6W80_11220</name>
</gene>
<sequence>MNSSALISELRTRMNINYLQYILRGAGIPTARSWAQLGMILEQAINKDPRLYSRLADALKDLAVNDMKSVAYFSVTSSVGQVLADGLKNLKISSSGLAKKYPLMASSEELSSATEKYEIVDVFSDEFGVGCVLSRRRRFEVSEEYTRENFSSDLPERFKEYDKFVATKYVSRQTFDVIYYDVGLNVLQLRADVMRGSAVLQTVQQQRKSNEDLRTFSGVVFGATVYNSGIGLPLNLLPLIKNIYSDPSGAIKKLGFRTESDSVKHETMQGGRDLRTEEFHLNGAKAIDHKIMPFEISIIWHRKDIDGTDSIPELFIPGSCREAMKLGARYDHAIVRGIKYASDNRFVTQKILTLMPKNEHRPSA</sequence>
<evidence type="ECO:0000313" key="1">
    <source>
        <dbReference type="EMBL" id="WWM68807.1"/>
    </source>
</evidence>
<protein>
    <submittedName>
        <fullName evidence="1">Uncharacterized protein</fullName>
    </submittedName>
</protein>
<keyword evidence="2" id="KW-1185">Reference proteome</keyword>
<accession>A0ABZ2FYZ5</accession>